<keyword evidence="8" id="KW-1185">Reference proteome</keyword>
<dbReference type="NCBIfam" id="TIGR02937">
    <property type="entry name" value="sigma70-ECF"/>
    <property type="match status" value="1"/>
</dbReference>
<evidence type="ECO:0000256" key="5">
    <source>
        <dbReference type="ARBA" id="ARBA00023163"/>
    </source>
</evidence>
<evidence type="ECO:0000256" key="4">
    <source>
        <dbReference type="ARBA" id="ARBA00023125"/>
    </source>
</evidence>
<dbReference type="EMBL" id="JBHRZH010000001">
    <property type="protein sequence ID" value="MFC3759389.1"/>
    <property type="molecule type" value="Genomic_DNA"/>
</dbReference>
<evidence type="ECO:0000313" key="7">
    <source>
        <dbReference type="EMBL" id="MFC3759389.1"/>
    </source>
</evidence>
<keyword evidence="2" id="KW-0805">Transcription regulation</keyword>
<dbReference type="PANTHER" id="PTHR43133:SF50">
    <property type="entry name" value="ECF RNA POLYMERASE SIGMA FACTOR SIGM"/>
    <property type="match status" value="1"/>
</dbReference>
<dbReference type="SUPFAM" id="SSF88659">
    <property type="entry name" value="Sigma3 and sigma4 domains of RNA polymerase sigma factors"/>
    <property type="match status" value="1"/>
</dbReference>
<dbReference type="InterPro" id="IPR013324">
    <property type="entry name" value="RNA_pol_sigma_r3/r4-like"/>
</dbReference>
<dbReference type="InterPro" id="IPR013325">
    <property type="entry name" value="RNA_pol_sigma_r2"/>
</dbReference>
<sequence>MGGEDTADVSFRDFVAGRSAALLRSAFLLTGDAGKAEDLLQTALAKTWRHWARVNREGTGEAYVRRVLYTTYASWWQRRWRAEVPTAEPPDREAADAYRGVEERTTLLRALATLPAGQRAVVVLRFFEDRTEAETAELLTITVGTVKSQTARALARLRASEIVAGLVEEER</sequence>
<dbReference type="InterPro" id="IPR014284">
    <property type="entry name" value="RNA_pol_sigma-70_dom"/>
</dbReference>
<dbReference type="InterPro" id="IPR013249">
    <property type="entry name" value="RNA_pol_sigma70_r4_t2"/>
</dbReference>
<evidence type="ECO:0000256" key="1">
    <source>
        <dbReference type="ARBA" id="ARBA00010641"/>
    </source>
</evidence>
<dbReference type="NCBIfam" id="TIGR02983">
    <property type="entry name" value="SigE-fam_strep"/>
    <property type="match status" value="1"/>
</dbReference>
<feature type="domain" description="RNA polymerase sigma factor 70 region 4 type 2" evidence="6">
    <location>
        <begin position="107"/>
        <end position="157"/>
    </location>
</feature>
<proteinExistence type="inferred from homology"/>
<accession>A0ABV7Y4L7</accession>
<gene>
    <name evidence="7" type="ORF">ACFOUW_00925</name>
</gene>
<name>A0ABV7Y4L7_9ACTN</name>
<dbReference type="Gene3D" id="1.10.1740.10">
    <property type="match status" value="1"/>
</dbReference>
<dbReference type="Proteomes" id="UP001595699">
    <property type="component" value="Unassembled WGS sequence"/>
</dbReference>
<evidence type="ECO:0000256" key="3">
    <source>
        <dbReference type="ARBA" id="ARBA00023082"/>
    </source>
</evidence>
<dbReference type="RefSeq" id="WP_205122215.1">
    <property type="nucleotide sequence ID" value="NZ_JAFBCM010000001.1"/>
</dbReference>
<comment type="caution">
    <text evidence="7">The sequence shown here is derived from an EMBL/GenBank/DDBJ whole genome shotgun (WGS) entry which is preliminary data.</text>
</comment>
<reference evidence="8" key="1">
    <citation type="journal article" date="2019" name="Int. J. Syst. Evol. Microbiol.">
        <title>The Global Catalogue of Microorganisms (GCM) 10K type strain sequencing project: providing services to taxonomists for standard genome sequencing and annotation.</title>
        <authorList>
            <consortium name="The Broad Institute Genomics Platform"/>
            <consortium name="The Broad Institute Genome Sequencing Center for Infectious Disease"/>
            <person name="Wu L."/>
            <person name="Ma J."/>
        </authorList>
    </citation>
    <scope>NUCLEOTIDE SEQUENCE [LARGE SCALE GENOMIC DNA]</scope>
    <source>
        <strain evidence="8">CGMCC 4.7241</strain>
    </source>
</reference>
<dbReference type="PANTHER" id="PTHR43133">
    <property type="entry name" value="RNA POLYMERASE ECF-TYPE SIGMA FACTO"/>
    <property type="match status" value="1"/>
</dbReference>
<keyword evidence="3" id="KW-0731">Sigma factor</keyword>
<protein>
    <submittedName>
        <fullName evidence="7">SigE family RNA polymerase sigma factor</fullName>
    </submittedName>
</protein>
<dbReference type="CDD" id="cd06171">
    <property type="entry name" value="Sigma70_r4"/>
    <property type="match status" value="1"/>
</dbReference>
<dbReference type="Gene3D" id="1.10.10.10">
    <property type="entry name" value="Winged helix-like DNA-binding domain superfamily/Winged helix DNA-binding domain"/>
    <property type="match status" value="1"/>
</dbReference>
<organism evidence="7 8">
    <name type="scientific">Tenggerimyces flavus</name>
    <dbReference type="NCBI Taxonomy" id="1708749"/>
    <lineage>
        <taxon>Bacteria</taxon>
        <taxon>Bacillati</taxon>
        <taxon>Actinomycetota</taxon>
        <taxon>Actinomycetes</taxon>
        <taxon>Propionibacteriales</taxon>
        <taxon>Nocardioidaceae</taxon>
        <taxon>Tenggerimyces</taxon>
    </lineage>
</organism>
<dbReference type="InterPro" id="IPR014325">
    <property type="entry name" value="RNA_pol_sigma-E_actinobac"/>
</dbReference>
<evidence type="ECO:0000256" key="2">
    <source>
        <dbReference type="ARBA" id="ARBA00023015"/>
    </source>
</evidence>
<keyword evidence="4" id="KW-0238">DNA-binding</keyword>
<dbReference type="SUPFAM" id="SSF88946">
    <property type="entry name" value="Sigma2 domain of RNA polymerase sigma factors"/>
    <property type="match status" value="1"/>
</dbReference>
<evidence type="ECO:0000313" key="8">
    <source>
        <dbReference type="Proteomes" id="UP001595699"/>
    </source>
</evidence>
<comment type="similarity">
    <text evidence="1">Belongs to the sigma-70 factor family. ECF subfamily.</text>
</comment>
<keyword evidence="5" id="KW-0804">Transcription</keyword>
<dbReference type="InterPro" id="IPR039425">
    <property type="entry name" value="RNA_pol_sigma-70-like"/>
</dbReference>
<evidence type="ECO:0000259" key="6">
    <source>
        <dbReference type="Pfam" id="PF08281"/>
    </source>
</evidence>
<dbReference type="InterPro" id="IPR036388">
    <property type="entry name" value="WH-like_DNA-bd_sf"/>
</dbReference>
<dbReference type="Pfam" id="PF08281">
    <property type="entry name" value="Sigma70_r4_2"/>
    <property type="match status" value="1"/>
</dbReference>